<feature type="domain" description="GPI inositol-deacylase PGAP1-like alpha/beta" evidence="1">
    <location>
        <begin position="162"/>
        <end position="324"/>
    </location>
</feature>
<dbReference type="InterPro" id="IPR029058">
    <property type="entry name" value="AB_hydrolase_fold"/>
</dbReference>
<dbReference type="InterPro" id="IPR012908">
    <property type="entry name" value="PGAP1-ab_dom-like"/>
</dbReference>
<dbReference type="SUPFAM" id="SSF53474">
    <property type="entry name" value="alpha/beta-Hydrolases"/>
    <property type="match status" value="1"/>
</dbReference>
<gene>
    <name evidence="2" type="ORF">EV674_11828</name>
</gene>
<name>A0A4R2N6B4_9BURK</name>
<keyword evidence="2" id="KW-0378">Hydrolase</keyword>
<dbReference type="EMBL" id="SLXH01000018">
    <property type="protein sequence ID" value="TCP16413.1"/>
    <property type="molecule type" value="Genomic_DNA"/>
</dbReference>
<protein>
    <submittedName>
        <fullName evidence="2">Triacylglycerol esterase/lipase EstA (Alpha/beta hydrolase family)</fullName>
    </submittedName>
</protein>
<proteinExistence type="predicted"/>
<dbReference type="AlphaFoldDB" id="A0A4R2N6B4"/>
<dbReference type="Gene3D" id="3.40.50.1820">
    <property type="entry name" value="alpha/beta hydrolase"/>
    <property type="match status" value="1"/>
</dbReference>
<dbReference type="Proteomes" id="UP000295182">
    <property type="component" value="Unassembled WGS sequence"/>
</dbReference>
<evidence type="ECO:0000313" key="3">
    <source>
        <dbReference type="Proteomes" id="UP000295182"/>
    </source>
</evidence>
<evidence type="ECO:0000259" key="1">
    <source>
        <dbReference type="Pfam" id="PF07819"/>
    </source>
</evidence>
<organism evidence="2 3">
    <name type="scientific">Simplicispira metamorpha</name>
    <dbReference type="NCBI Taxonomy" id="80881"/>
    <lineage>
        <taxon>Bacteria</taxon>
        <taxon>Pseudomonadati</taxon>
        <taxon>Pseudomonadota</taxon>
        <taxon>Betaproteobacteria</taxon>
        <taxon>Burkholderiales</taxon>
        <taxon>Comamonadaceae</taxon>
        <taxon>Simplicispira</taxon>
    </lineage>
</organism>
<reference evidence="2 3" key="1">
    <citation type="submission" date="2019-03" db="EMBL/GenBank/DDBJ databases">
        <title>Genomic Encyclopedia of Type Strains, Phase IV (KMG-IV): sequencing the most valuable type-strain genomes for metagenomic binning, comparative biology and taxonomic classification.</title>
        <authorList>
            <person name="Goeker M."/>
        </authorList>
    </citation>
    <scope>NUCLEOTIDE SEQUENCE [LARGE SCALE GENOMIC DNA]</scope>
    <source>
        <strain evidence="2 3">DSM 1837</strain>
    </source>
</reference>
<dbReference type="RefSeq" id="WP_119013374.1">
    <property type="nucleotide sequence ID" value="NZ_QXNC01000016.1"/>
</dbReference>
<dbReference type="OrthoDB" id="556502at2"/>
<accession>A0A4R2N6B4</accession>
<dbReference type="GO" id="GO:0016788">
    <property type="term" value="F:hydrolase activity, acting on ester bonds"/>
    <property type="evidence" value="ECO:0007669"/>
    <property type="project" value="InterPro"/>
</dbReference>
<comment type="caution">
    <text evidence="2">The sequence shown here is derived from an EMBL/GenBank/DDBJ whole genome shotgun (WGS) entry which is preliminary data.</text>
</comment>
<keyword evidence="3" id="KW-1185">Reference proteome</keyword>
<dbReference type="Pfam" id="PF07819">
    <property type="entry name" value="PGAP1"/>
    <property type="match status" value="1"/>
</dbReference>
<sequence>MTAPKPPPAAGPPPPPGGVLRQWRMADLRGAARLATQATQGVTHIVEGIHQSVLGTLGLPGGTEPGRTRGLTGLVYRGIYGATGLVDAALQGALLRLEPWLPSPQDAAAKAAPQRQAVLAALNGVMGDRLAQDANPLAIPMGLYQHGQPLDVAALHARGGATGKVLLLVHGLCMNDLQWQRAGHDHGQHLARALGYTPVYVRYNSGLHTSVNGRALAGLIDTLLADWPVPVQTCAVLAHSMGGLVVRSACHQGRQAGQHWPQQLGPIVFLGTPHHGAPLERAGHWLQLLLGSTPYSRPLVRLGQLRSAGITDLRHGHVLDADWQGRSRFQSGADLRQPLPLPEGVACYAIAATLARQRSPLAERLVGDGLVPLRSALGLHDDPARTLAFTPDHQRVLHGLGHLALLSDARVARQLVQWLATPGI</sequence>
<evidence type="ECO:0000313" key="2">
    <source>
        <dbReference type="EMBL" id="TCP16413.1"/>
    </source>
</evidence>